<dbReference type="Pfam" id="PF03466">
    <property type="entry name" value="LysR_substrate"/>
    <property type="match status" value="1"/>
</dbReference>
<organism evidence="6 7">
    <name type="scientific">Roseovarius aestuarii</name>
    <dbReference type="NCBI Taxonomy" id="475083"/>
    <lineage>
        <taxon>Bacteria</taxon>
        <taxon>Pseudomonadati</taxon>
        <taxon>Pseudomonadota</taxon>
        <taxon>Alphaproteobacteria</taxon>
        <taxon>Rhodobacterales</taxon>
        <taxon>Roseobacteraceae</taxon>
        <taxon>Roseovarius</taxon>
    </lineage>
</organism>
<dbReference type="SUPFAM" id="SSF53850">
    <property type="entry name" value="Periplasmic binding protein-like II"/>
    <property type="match status" value="1"/>
</dbReference>
<evidence type="ECO:0000256" key="2">
    <source>
        <dbReference type="ARBA" id="ARBA00023015"/>
    </source>
</evidence>
<protein>
    <submittedName>
        <fullName evidence="6">HTH-type transcriptional regulator CysB</fullName>
    </submittedName>
</protein>
<dbReference type="RefSeq" id="WP_085801784.1">
    <property type="nucleotide sequence ID" value="NZ_FWXB01000017.1"/>
</dbReference>
<dbReference type="InterPro" id="IPR000847">
    <property type="entry name" value="LysR_HTH_N"/>
</dbReference>
<gene>
    <name evidence="6" type="primary">cysB</name>
    <name evidence="6" type="ORF">ROA7745_03722</name>
</gene>
<keyword evidence="3" id="KW-0238">DNA-binding</keyword>
<dbReference type="Pfam" id="PF00126">
    <property type="entry name" value="HTH_1"/>
    <property type="match status" value="1"/>
</dbReference>
<dbReference type="AlphaFoldDB" id="A0A1X7BWJ4"/>
<dbReference type="GO" id="GO:0003677">
    <property type="term" value="F:DNA binding"/>
    <property type="evidence" value="ECO:0007669"/>
    <property type="project" value="UniProtKB-KW"/>
</dbReference>
<dbReference type="InterPro" id="IPR036390">
    <property type="entry name" value="WH_DNA-bd_sf"/>
</dbReference>
<evidence type="ECO:0000313" key="6">
    <source>
        <dbReference type="EMBL" id="SMC13860.1"/>
    </source>
</evidence>
<proteinExistence type="inferred from homology"/>
<evidence type="ECO:0000256" key="4">
    <source>
        <dbReference type="ARBA" id="ARBA00023163"/>
    </source>
</evidence>
<comment type="similarity">
    <text evidence="1">Belongs to the LysR transcriptional regulatory family.</text>
</comment>
<dbReference type="EMBL" id="FWXB01000017">
    <property type="protein sequence ID" value="SMC13860.1"/>
    <property type="molecule type" value="Genomic_DNA"/>
</dbReference>
<dbReference type="InterPro" id="IPR005119">
    <property type="entry name" value="LysR_subst-bd"/>
</dbReference>
<dbReference type="GO" id="GO:0032993">
    <property type="term" value="C:protein-DNA complex"/>
    <property type="evidence" value="ECO:0007669"/>
    <property type="project" value="TreeGrafter"/>
</dbReference>
<dbReference type="GO" id="GO:0003700">
    <property type="term" value="F:DNA-binding transcription factor activity"/>
    <property type="evidence" value="ECO:0007669"/>
    <property type="project" value="InterPro"/>
</dbReference>
<dbReference type="OrthoDB" id="8679465at2"/>
<keyword evidence="2" id="KW-0805">Transcription regulation</keyword>
<dbReference type="Proteomes" id="UP000193224">
    <property type="component" value="Unassembled WGS sequence"/>
</dbReference>
<sequence length="324" mass="36026">MIPFRQLSYIVAVADYGSISAAAENLAISQPAISAAIQKVEDEYQLKLFIRERPHRVVLSPVGRRFIARARRLLENAQEFDDDARNLRQALKGVVEVGCFLPTAAFIVPIILRGLRERGFDISLQVHEADLDEINLMLTQGRIDVALTYNMHPSPGIEFETLIEAPPYVLLSKDDPLANQTSISLAQLADRDMVALNLPITQQFFLSLFSQANLNPRIKHQAKSYELVRSLVGAGEGYALLIMRPVNERAYDGSELVYVPLSDDVPAPQYGLALTNRSIPTKLIEAFANVCRETLKSERSAENYLVQLPNGSIVGRGLNNRTDP</sequence>
<dbReference type="PANTHER" id="PTHR30346:SF0">
    <property type="entry name" value="HCA OPERON TRANSCRIPTIONAL ACTIVATOR HCAR"/>
    <property type="match status" value="1"/>
</dbReference>
<dbReference type="Gene3D" id="1.10.10.10">
    <property type="entry name" value="Winged helix-like DNA-binding domain superfamily/Winged helix DNA-binding domain"/>
    <property type="match status" value="1"/>
</dbReference>
<dbReference type="InterPro" id="IPR036388">
    <property type="entry name" value="WH-like_DNA-bd_sf"/>
</dbReference>
<dbReference type="PANTHER" id="PTHR30346">
    <property type="entry name" value="TRANSCRIPTIONAL DUAL REGULATOR HCAR-RELATED"/>
    <property type="match status" value="1"/>
</dbReference>
<accession>A0A1X7BWJ4</accession>
<dbReference type="Gene3D" id="3.40.190.10">
    <property type="entry name" value="Periplasmic binding protein-like II"/>
    <property type="match status" value="2"/>
</dbReference>
<dbReference type="PROSITE" id="PS50931">
    <property type="entry name" value="HTH_LYSR"/>
    <property type="match status" value="1"/>
</dbReference>
<dbReference type="SUPFAM" id="SSF46785">
    <property type="entry name" value="Winged helix' DNA-binding domain"/>
    <property type="match status" value="1"/>
</dbReference>
<dbReference type="FunFam" id="1.10.10.10:FF:000001">
    <property type="entry name" value="LysR family transcriptional regulator"/>
    <property type="match status" value="1"/>
</dbReference>
<name>A0A1X7BWJ4_9RHOB</name>
<evidence type="ECO:0000256" key="3">
    <source>
        <dbReference type="ARBA" id="ARBA00023125"/>
    </source>
</evidence>
<evidence type="ECO:0000313" key="7">
    <source>
        <dbReference type="Proteomes" id="UP000193224"/>
    </source>
</evidence>
<evidence type="ECO:0000259" key="5">
    <source>
        <dbReference type="PROSITE" id="PS50931"/>
    </source>
</evidence>
<keyword evidence="7" id="KW-1185">Reference proteome</keyword>
<reference evidence="6 7" key="1">
    <citation type="submission" date="2017-03" db="EMBL/GenBank/DDBJ databases">
        <authorList>
            <person name="Afonso C.L."/>
            <person name="Miller P.J."/>
            <person name="Scott M.A."/>
            <person name="Spackman E."/>
            <person name="Goraichik I."/>
            <person name="Dimitrov K.M."/>
            <person name="Suarez D.L."/>
            <person name="Swayne D.E."/>
        </authorList>
    </citation>
    <scope>NUCLEOTIDE SEQUENCE [LARGE SCALE GENOMIC DNA]</scope>
    <source>
        <strain evidence="6 7">CECT 7745</strain>
    </source>
</reference>
<feature type="domain" description="HTH lysR-type" evidence="5">
    <location>
        <begin position="2"/>
        <end position="60"/>
    </location>
</feature>
<evidence type="ECO:0000256" key="1">
    <source>
        <dbReference type="ARBA" id="ARBA00009437"/>
    </source>
</evidence>
<keyword evidence="4" id="KW-0804">Transcription</keyword>
<dbReference type="PRINTS" id="PR00039">
    <property type="entry name" value="HTHLYSR"/>
</dbReference>